<evidence type="ECO:0000256" key="3">
    <source>
        <dbReference type="ARBA" id="ARBA00022833"/>
    </source>
</evidence>
<dbReference type="InterPro" id="IPR002893">
    <property type="entry name" value="Znf_MYND"/>
</dbReference>
<feature type="domain" description="MYND-type" evidence="5">
    <location>
        <begin position="389"/>
        <end position="433"/>
    </location>
</feature>
<evidence type="ECO:0000256" key="2">
    <source>
        <dbReference type="ARBA" id="ARBA00022771"/>
    </source>
</evidence>
<evidence type="ECO:0000256" key="4">
    <source>
        <dbReference type="PROSITE-ProRule" id="PRU00134"/>
    </source>
</evidence>
<keyword evidence="2 4" id="KW-0863">Zinc-finger</keyword>
<protein>
    <recommendedName>
        <fullName evidence="5">MYND-type domain-containing protein</fullName>
    </recommendedName>
</protein>
<dbReference type="Proteomes" id="UP000054988">
    <property type="component" value="Unassembled WGS sequence"/>
</dbReference>
<evidence type="ECO:0000313" key="6">
    <source>
        <dbReference type="EMBL" id="KTB36229.1"/>
    </source>
</evidence>
<keyword evidence="3" id="KW-0862">Zinc</keyword>
<dbReference type="EMBL" id="LATX01001919">
    <property type="protein sequence ID" value="KTB36229.1"/>
    <property type="molecule type" value="Genomic_DNA"/>
</dbReference>
<dbReference type="AlphaFoldDB" id="A0A0W0FIY9"/>
<dbReference type="SUPFAM" id="SSF144232">
    <property type="entry name" value="HIT/MYND zinc finger-like"/>
    <property type="match status" value="1"/>
</dbReference>
<evidence type="ECO:0000313" key="7">
    <source>
        <dbReference type="Proteomes" id="UP000054988"/>
    </source>
</evidence>
<dbReference type="GO" id="GO:0008270">
    <property type="term" value="F:zinc ion binding"/>
    <property type="evidence" value="ECO:0007669"/>
    <property type="project" value="UniProtKB-KW"/>
</dbReference>
<sequence length="558" mass="63526">MSTLTYMMKDFRHRPPADIDPDHPDKKTEQALFSLVRLTSVLQRKSPSTVTVVTENWAQIWPWIYSLARCVLDKAPVTFIGSQFVYQFTTICPVLVTYPTYSIHCGDFRNDLTHLLMTSPHILAVTAEMWLYASRTSHEALRSLCDSVGLLLECNLANRALETPSKHLEVLLRRLNDDITVVCIKGIAFEVAQKPIACEKIRSSLVILGHLYNLFGMATCIDKNAVRWLAILVAKLSSPRKYYRGSDFEDLSLCLRQSLGILCQCVSEYPTALLGMLDMGIVSSIYRARNIIVEDSHRREINESWSLASVYATFLSHIARHLTHRSVLIRMVVSIRRLQRLGTTDETQLRDCGPVLRAWLDVRGEVARRHSISKWQSEVEDKGIPVCGFTNCPRTSEINIQQDFRRCFGCGSTVYCSRICQKRHWKSGHRGECKTMQASLRAGKFPFVSAFDVAFMQKQFHADYRYASMHIQVAVSKHKEKLKEVHEVGDPVVSLDYSEYPARLGVHTLRECRDKLKEPDWHQLSGFAEAGMTPLAFAIVPWSQGEIMAMILRPACLH</sequence>
<comment type="caution">
    <text evidence="6">The sequence shown here is derived from an EMBL/GenBank/DDBJ whole genome shotgun (WGS) entry which is preliminary data.</text>
</comment>
<proteinExistence type="predicted"/>
<evidence type="ECO:0000259" key="5">
    <source>
        <dbReference type="PROSITE" id="PS50865"/>
    </source>
</evidence>
<gene>
    <name evidence="6" type="ORF">WG66_11183</name>
</gene>
<organism evidence="6 7">
    <name type="scientific">Moniliophthora roreri</name>
    <name type="common">Frosty pod rot fungus</name>
    <name type="synonym">Monilia roreri</name>
    <dbReference type="NCBI Taxonomy" id="221103"/>
    <lineage>
        <taxon>Eukaryota</taxon>
        <taxon>Fungi</taxon>
        <taxon>Dikarya</taxon>
        <taxon>Basidiomycota</taxon>
        <taxon>Agaricomycotina</taxon>
        <taxon>Agaricomycetes</taxon>
        <taxon>Agaricomycetidae</taxon>
        <taxon>Agaricales</taxon>
        <taxon>Marasmiineae</taxon>
        <taxon>Marasmiaceae</taxon>
        <taxon>Moniliophthora</taxon>
    </lineage>
</organism>
<dbReference type="Gene3D" id="6.10.140.2220">
    <property type="match status" value="1"/>
</dbReference>
<name>A0A0W0FIY9_MONRR</name>
<accession>A0A0W0FIY9</accession>
<dbReference type="Pfam" id="PF01753">
    <property type="entry name" value="zf-MYND"/>
    <property type="match status" value="1"/>
</dbReference>
<keyword evidence="1" id="KW-0479">Metal-binding</keyword>
<dbReference type="PROSITE" id="PS50865">
    <property type="entry name" value="ZF_MYND_2"/>
    <property type="match status" value="1"/>
</dbReference>
<evidence type="ECO:0000256" key="1">
    <source>
        <dbReference type="ARBA" id="ARBA00022723"/>
    </source>
</evidence>
<reference evidence="6 7" key="1">
    <citation type="submission" date="2015-12" db="EMBL/GenBank/DDBJ databases">
        <title>Draft genome sequence of Moniliophthora roreri, the causal agent of frosty pod rot of cacao.</title>
        <authorList>
            <person name="Aime M.C."/>
            <person name="Diaz-Valderrama J.R."/>
            <person name="Kijpornyongpan T."/>
            <person name="Phillips-Mora W."/>
        </authorList>
    </citation>
    <scope>NUCLEOTIDE SEQUENCE [LARGE SCALE GENOMIC DNA]</scope>
    <source>
        <strain evidence="6 7">MCA 2952</strain>
    </source>
</reference>